<keyword evidence="1" id="KW-0175">Coiled coil</keyword>
<feature type="coiled-coil region" evidence="1">
    <location>
        <begin position="5"/>
        <end position="46"/>
    </location>
</feature>
<evidence type="ECO:0000313" key="3">
    <source>
        <dbReference type="Proteomes" id="UP000192527"/>
    </source>
</evidence>
<organism evidence="2 3">
    <name type="scientific">Halobacillus mangrovi</name>
    <dbReference type="NCBI Taxonomy" id="402384"/>
    <lineage>
        <taxon>Bacteria</taxon>
        <taxon>Bacillati</taxon>
        <taxon>Bacillota</taxon>
        <taxon>Bacilli</taxon>
        <taxon>Bacillales</taxon>
        <taxon>Bacillaceae</taxon>
        <taxon>Halobacillus</taxon>
    </lineage>
</organism>
<dbReference type="OrthoDB" id="1650483at2"/>
<protein>
    <submittedName>
        <fullName evidence="2">Uncharacterized protein</fullName>
    </submittedName>
</protein>
<dbReference type="KEGG" id="hmn:HM131_06125"/>
<sequence length="122" mass="13769">MESKLKKENDKLTNLENEVKALQSQVDEKKKEMDRLTGELKKAKDEPRTLIAGQYVVGKDLPAGRYQVTNIGDGTNFFVYDSSGYPTVNTILGEDFYGDYVFFTDDGDQIETHGKVKLIPVE</sequence>
<dbReference type="Proteomes" id="UP000192527">
    <property type="component" value="Chromosome"/>
</dbReference>
<evidence type="ECO:0000256" key="1">
    <source>
        <dbReference type="SAM" id="Coils"/>
    </source>
</evidence>
<dbReference type="AlphaFoldDB" id="A0A1W6A0W7"/>
<proteinExistence type="predicted"/>
<reference evidence="2 3" key="1">
    <citation type="submission" date="2017-04" db="EMBL/GenBank/DDBJ databases">
        <title>The whole genome sequencing and assembly of Halobacillus mangrovi strain.</title>
        <authorList>
            <person name="Lee S.-J."/>
            <person name="Park M.-K."/>
            <person name="Kim J.-Y."/>
            <person name="Lee Y.-J."/>
            <person name="Yi H."/>
            <person name="Bahn Y.-S."/>
            <person name="Kim J.F."/>
            <person name="Lee D.-W."/>
        </authorList>
    </citation>
    <scope>NUCLEOTIDE SEQUENCE [LARGE SCALE GENOMIC DNA]</scope>
    <source>
        <strain evidence="2 3">KTB 131</strain>
    </source>
</reference>
<evidence type="ECO:0000313" key="2">
    <source>
        <dbReference type="EMBL" id="ARI79134.1"/>
    </source>
</evidence>
<name>A0A1W6A0W7_9BACI</name>
<gene>
    <name evidence="2" type="ORF">HM131_06125</name>
</gene>
<dbReference type="EMBL" id="CP020772">
    <property type="protein sequence ID" value="ARI79134.1"/>
    <property type="molecule type" value="Genomic_DNA"/>
</dbReference>
<keyword evidence="3" id="KW-1185">Reference proteome</keyword>
<accession>A0A1W6A0W7</accession>